<dbReference type="InterPro" id="IPR006175">
    <property type="entry name" value="YjgF/YER057c/UK114"/>
</dbReference>
<gene>
    <name evidence="2" type="ORF">KDH_00460</name>
    <name evidence="3" type="ORF">KDH_01490</name>
</gene>
<organism evidence="2 4">
    <name type="scientific">Dictyobacter halimunensis</name>
    <dbReference type="NCBI Taxonomy" id="3026934"/>
    <lineage>
        <taxon>Bacteria</taxon>
        <taxon>Bacillati</taxon>
        <taxon>Chloroflexota</taxon>
        <taxon>Ktedonobacteria</taxon>
        <taxon>Ktedonobacterales</taxon>
        <taxon>Dictyobacteraceae</taxon>
        <taxon>Dictyobacter</taxon>
    </lineage>
</organism>
<sequence>MMKSHNVGVSALIGGHGPDRYSDGVEVPGNVRWLYASGTPGIKLDGTIPETIEEQADLAWKHILAILEAAGMGVADIVKVNQYLIHAEDKAAYIQVRGRYLGEVSPAPAGMFSVVTELIYPNILVELEVIAAKA</sequence>
<dbReference type="EMBL" id="BSRI01000001">
    <property type="protein sequence ID" value="GLV53294.1"/>
    <property type="molecule type" value="Genomic_DNA"/>
</dbReference>
<dbReference type="Gene3D" id="3.30.1330.40">
    <property type="entry name" value="RutC-like"/>
    <property type="match status" value="1"/>
</dbReference>
<dbReference type="PANTHER" id="PTHR11803:SF58">
    <property type="entry name" value="PROTEIN HMF1-RELATED"/>
    <property type="match status" value="1"/>
</dbReference>
<dbReference type="EMBL" id="BSRI01000001">
    <property type="protein sequence ID" value="GLV53191.1"/>
    <property type="molecule type" value="Genomic_DNA"/>
</dbReference>
<dbReference type="SUPFAM" id="SSF55298">
    <property type="entry name" value="YjgF-like"/>
    <property type="match status" value="1"/>
</dbReference>
<proteinExistence type="inferred from homology"/>
<evidence type="ECO:0000313" key="4">
    <source>
        <dbReference type="Proteomes" id="UP001344906"/>
    </source>
</evidence>
<dbReference type="Pfam" id="PF01042">
    <property type="entry name" value="Ribonuc_L-PSP"/>
    <property type="match status" value="1"/>
</dbReference>
<dbReference type="Proteomes" id="UP001344906">
    <property type="component" value="Unassembled WGS sequence"/>
</dbReference>
<dbReference type="RefSeq" id="WP_338246629.1">
    <property type="nucleotide sequence ID" value="NZ_BSRI01000001.1"/>
</dbReference>
<comment type="similarity">
    <text evidence="1">Belongs to the RutC family.</text>
</comment>
<dbReference type="InterPro" id="IPR035959">
    <property type="entry name" value="RutC-like_sf"/>
</dbReference>
<name>A0ABQ6FI10_9CHLR</name>
<evidence type="ECO:0000313" key="3">
    <source>
        <dbReference type="EMBL" id="GLV53294.1"/>
    </source>
</evidence>
<evidence type="ECO:0000256" key="1">
    <source>
        <dbReference type="ARBA" id="ARBA00010552"/>
    </source>
</evidence>
<dbReference type="CDD" id="cd00448">
    <property type="entry name" value="YjgF_YER057c_UK114_family"/>
    <property type="match status" value="1"/>
</dbReference>
<keyword evidence="4" id="KW-1185">Reference proteome</keyword>
<protein>
    <submittedName>
        <fullName evidence="2">Translation initiation inhibitor</fullName>
    </submittedName>
</protein>
<comment type="caution">
    <text evidence="2">The sequence shown here is derived from an EMBL/GenBank/DDBJ whole genome shotgun (WGS) entry which is preliminary data.</text>
</comment>
<accession>A0ABQ6FI10</accession>
<reference evidence="2 4" key="1">
    <citation type="submission" date="2023-02" db="EMBL/GenBank/DDBJ databases">
        <title>Dictyobacter halimunensis sp. nov., a new member of the class Ktedonobacteria from forest soil in a geothermal area.</title>
        <authorList>
            <person name="Rachmania M.K."/>
            <person name="Ningsih F."/>
            <person name="Sakai Y."/>
            <person name="Yabe S."/>
            <person name="Yokota A."/>
            <person name="Sjamsuridzal W."/>
        </authorList>
    </citation>
    <scope>NUCLEOTIDE SEQUENCE [LARGE SCALE GENOMIC DNA]</scope>
    <source>
        <strain evidence="2 4">S3.2.2.5</strain>
    </source>
</reference>
<dbReference type="PANTHER" id="PTHR11803">
    <property type="entry name" value="2-IMINOBUTANOATE/2-IMINOPROPANOATE DEAMINASE RIDA"/>
    <property type="match status" value="1"/>
</dbReference>
<evidence type="ECO:0000313" key="2">
    <source>
        <dbReference type="EMBL" id="GLV53191.1"/>
    </source>
</evidence>